<protein>
    <submittedName>
        <fullName evidence="2">Uncharacterized protein</fullName>
    </submittedName>
</protein>
<gene>
    <name evidence="2" type="ORF">P171DRAFT_66240</name>
</gene>
<dbReference type="EMBL" id="MU001504">
    <property type="protein sequence ID" value="KAF2442371.1"/>
    <property type="molecule type" value="Genomic_DNA"/>
</dbReference>
<accession>A0A9P4U9U9</accession>
<name>A0A9P4U9U9_9PLEO</name>
<dbReference type="Proteomes" id="UP000799764">
    <property type="component" value="Unassembled WGS sequence"/>
</dbReference>
<feature type="compositionally biased region" description="Basic and acidic residues" evidence="1">
    <location>
        <begin position="19"/>
        <end position="32"/>
    </location>
</feature>
<sequence length="55" mass="6035">MLSKCIETHTCTHSDGNVPEDRRSQPESKSSDPRYGGDQLKGDPRCCAFPGIRLG</sequence>
<evidence type="ECO:0000313" key="2">
    <source>
        <dbReference type="EMBL" id="KAF2442371.1"/>
    </source>
</evidence>
<keyword evidence="3" id="KW-1185">Reference proteome</keyword>
<feature type="compositionally biased region" description="Basic and acidic residues" evidence="1">
    <location>
        <begin position="1"/>
        <end position="12"/>
    </location>
</feature>
<feature type="region of interest" description="Disordered" evidence="1">
    <location>
        <begin position="1"/>
        <end position="44"/>
    </location>
</feature>
<organism evidence="2 3">
    <name type="scientific">Karstenula rhodostoma CBS 690.94</name>
    <dbReference type="NCBI Taxonomy" id="1392251"/>
    <lineage>
        <taxon>Eukaryota</taxon>
        <taxon>Fungi</taxon>
        <taxon>Dikarya</taxon>
        <taxon>Ascomycota</taxon>
        <taxon>Pezizomycotina</taxon>
        <taxon>Dothideomycetes</taxon>
        <taxon>Pleosporomycetidae</taxon>
        <taxon>Pleosporales</taxon>
        <taxon>Massarineae</taxon>
        <taxon>Didymosphaeriaceae</taxon>
        <taxon>Karstenula</taxon>
    </lineage>
</organism>
<dbReference type="AlphaFoldDB" id="A0A9P4U9U9"/>
<comment type="caution">
    <text evidence="2">The sequence shown here is derived from an EMBL/GenBank/DDBJ whole genome shotgun (WGS) entry which is preliminary data.</text>
</comment>
<proteinExistence type="predicted"/>
<evidence type="ECO:0000256" key="1">
    <source>
        <dbReference type="SAM" id="MobiDB-lite"/>
    </source>
</evidence>
<evidence type="ECO:0000313" key="3">
    <source>
        <dbReference type="Proteomes" id="UP000799764"/>
    </source>
</evidence>
<reference evidence="2" key="1">
    <citation type="journal article" date="2020" name="Stud. Mycol.">
        <title>101 Dothideomycetes genomes: a test case for predicting lifestyles and emergence of pathogens.</title>
        <authorList>
            <person name="Haridas S."/>
            <person name="Albert R."/>
            <person name="Binder M."/>
            <person name="Bloem J."/>
            <person name="Labutti K."/>
            <person name="Salamov A."/>
            <person name="Andreopoulos B."/>
            <person name="Baker S."/>
            <person name="Barry K."/>
            <person name="Bills G."/>
            <person name="Bluhm B."/>
            <person name="Cannon C."/>
            <person name="Castanera R."/>
            <person name="Culley D."/>
            <person name="Daum C."/>
            <person name="Ezra D."/>
            <person name="Gonzalez J."/>
            <person name="Henrissat B."/>
            <person name="Kuo A."/>
            <person name="Liang C."/>
            <person name="Lipzen A."/>
            <person name="Lutzoni F."/>
            <person name="Magnuson J."/>
            <person name="Mondo S."/>
            <person name="Nolan M."/>
            <person name="Ohm R."/>
            <person name="Pangilinan J."/>
            <person name="Park H.-J."/>
            <person name="Ramirez L."/>
            <person name="Alfaro M."/>
            <person name="Sun H."/>
            <person name="Tritt A."/>
            <person name="Yoshinaga Y."/>
            <person name="Zwiers L.-H."/>
            <person name="Turgeon B."/>
            <person name="Goodwin S."/>
            <person name="Spatafora J."/>
            <person name="Crous P."/>
            <person name="Grigoriev I."/>
        </authorList>
    </citation>
    <scope>NUCLEOTIDE SEQUENCE</scope>
    <source>
        <strain evidence="2">CBS 690.94</strain>
    </source>
</reference>